<accession>A0ABT9FBV7</accession>
<dbReference type="Proteomes" id="UP001177212">
    <property type="component" value="Unassembled WGS sequence"/>
</dbReference>
<keyword evidence="2" id="KW-1185">Reference proteome</keyword>
<protein>
    <submittedName>
        <fullName evidence="1">Uncharacterized protein</fullName>
    </submittedName>
</protein>
<proteinExistence type="predicted"/>
<name>A0ABT9FBV7_9GAMM</name>
<evidence type="ECO:0000313" key="1">
    <source>
        <dbReference type="EMBL" id="MDP2564271.1"/>
    </source>
</evidence>
<reference evidence="1" key="1">
    <citation type="submission" date="2023-07" db="EMBL/GenBank/DDBJ databases">
        <title>Genome content predicts the carbon catabolic preferences of heterotrophic bacteria.</title>
        <authorList>
            <person name="Gralka M."/>
        </authorList>
    </citation>
    <scope>NUCLEOTIDE SEQUENCE</scope>
    <source>
        <strain evidence="1">4G09</strain>
    </source>
</reference>
<evidence type="ECO:0000313" key="2">
    <source>
        <dbReference type="Proteomes" id="UP001177212"/>
    </source>
</evidence>
<sequence>MEIVIPKSKLLDVKSMIVGFNSQLKKHGLPPIASVFSEPFTKKWFVSELTFEKSKWKSLGVKKDVALIAIKLGLDVYDAQGVDFHSYINTDSVVFDPLSAKVTECKHVAFTKTPFELNDVGDVFSHDGSVICSKCSVVRNRQSVFQCIDKKTGLIKPVSYSCLDGDHALSQQKLVMWHGYYKHVFQKLIADIQSESRIRLVQKQPKPSDVFGINSFVSMVREQIFVDGSFYSTKFINSTSSIVLNNLQKGCLGTIYKDIARYHDYMSSFMPKPGFEYNVKRAYYTAKKHGVGQSNAALIAASYVLYRSKCPDLAFEDEPLYLGFYSGIIVPFLVDKKSVYFRDAFGRVFSTSLESVSDSVNSGDVLLVKAIVDDLVVSNGRLIHKLTSVEQFTL</sequence>
<gene>
    <name evidence="1" type="ORF">Q8W34_06475</name>
</gene>
<dbReference type="RefSeq" id="WP_305471552.1">
    <property type="nucleotide sequence ID" value="NZ_JAUYVT010000004.1"/>
</dbReference>
<dbReference type="EMBL" id="JAUYVT010000004">
    <property type="protein sequence ID" value="MDP2564271.1"/>
    <property type="molecule type" value="Genomic_DNA"/>
</dbReference>
<organism evidence="1 2">
    <name type="scientific">Pseudoalteromonas marina</name>
    <dbReference type="NCBI Taxonomy" id="267375"/>
    <lineage>
        <taxon>Bacteria</taxon>
        <taxon>Pseudomonadati</taxon>
        <taxon>Pseudomonadota</taxon>
        <taxon>Gammaproteobacteria</taxon>
        <taxon>Alteromonadales</taxon>
        <taxon>Pseudoalteromonadaceae</taxon>
        <taxon>Pseudoalteromonas</taxon>
    </lineage>
</organism>
<comment type="caution">
    <text evidence="1">The sequence shown here is derived from an EMBL/GenBank/DDBJ whole genome shotgun (WGS) entry which is preliminary data.</text>
</comment>